<dbReference type="SUPFAM" id="SSF53850">
    <property type="entry name" value="Periplasmic binding protein-like II"/>
    <property type="match status" value="1"/>
</dbReference>
<evidence type="ECO:0000313" key="6">
    <source>
        <dbReference type="EMBL" id="KUJ82192.1"/>
    </source>
</evidence>
<dbReference type="InterPro" id="IPR036388">
    <property type="entry name" value="WH-like_DNA-bd_sf"/>
</dbReference>
<dbReference type="Pfam" id="PF03466">
    <property type="entry name" value="LysR_substrate"/>
    <property type="match status" value="1"/>
</dbReference>
<accession>A0A0X3U302</accession>
<dbReference type="Gene3D" id="1.10.10.10">
    <property type="entry name" value="Winged helix-like DNA-binding domain superfamily/Winged helix DNA-binding domain"/>
    <property type="match status" value="1"/>
</dbReference>
<dbReference type="OrthoDB" id="8479870at2"/>
<dbReference type="PRINTS" id="PR00039">
    <property type="entry name" value="HTHLYSR"/>
</dbReference>
<evidence type="ECO:0000259" key="5">
    <source>
        <dbReference type="PROSITE" id="PS50931"/>
    </source>
</evidence>
<dbReference type="PANTHER" id="PTHR30427">
    <property type="entry name" value="TRANSCRIPTIONAL ACTIVATOR PROTEIN LYSR"/>
    <property type="match status" value="1"/>
</dbReference>
<protein>
    <submittedName>
        <fullName evidence="6">LysR family transcriptional regulator</fullName>
    </submittedName>
</protein>
<reference evidence="7" key="1">
    <citation type="submission" date="2015-12" db="EMBL/GenBank/DDBJ databases">
        <authorList>
            <person name="Zhang G."/>
            <person name="Stingl U."/>
        </authorList>
    </citation>
    <scope>NUCLEOTIDE SEQUENCE [LARGE SCALE GENOMIC DNA]</scope>
    <source>
        <strain evidence="7">ZGT108</strain>
    </source>
</reference>
<dbReference type="RefSeq" id="WP_068332134.1">
    <property type="nucleotide sequence ID" value="NZ_LQBP01000001.1"/>
</dbReference>
<dbReference type="Gene3D" id="3.40.190.290">
    <property type="match status" value="1"/>
</dbReference>
<dbReference type="EMBL" id="LQBP01000001">
    <property type="protein sequence ID" value="KUJ82192.1"/>
    <property type="molecule type" value="Genomic_DNA"/>
</dbReference>
<feature type="domain" description="HTH lysR-type" evidence="5">
    <location>
        <begin position="5"/>
        <end position="62"/>
    </location>
</feature>
<dbReference type="GO" id="GO:0003700">
    <property type="term" value="F:DNA-binding transcription factor activity"/>
    <property type="evidence" value="ECO:0007669"/>
    <property type="project" value="InterPro"/>
</dbReference>
<sequence>MSQILRIRQLEALMAVTTNGSVTAAAADLGVSQPAVSRLLSDLEKSLGFQLFDRREGRLVPTQEVRYLQPSVERVLELMGQISDVSQDITQRKAGHIRVACLPGFATSHLPGVVASFLKDRPAVTMTIEPDRPERILEWMIGEQYDFGITDGFNGHPAVESRDIDVRTVCVFPSHHELENLSEVTPADLADQNIIHTRRDSDFFGRISKAFQAANVALNSHIEVRQFTAACELAIKGVGVSIVSELDAIQYKGRGLSYRPFKPVLTHTLSLVRPVLKQPSLVTLEFIEYFSDSLEPFRTESRNQ</sequence>
<evidence type="ECO:0000256" key="4">
    <source>
        <dbReference type="ARBA" id="ARBA00023163"/>
    </source>
</evidence>
<comment type="similarity">
    <text evidence="1">Belongs to the LysR transcriptional regulatory family.</text>
</comment>
<keyword evidence="7" id="KW-1185">Reference proteome</keyword>
<organism evidence="6 7">
    <name type="scientific">Ruegeria profundi</name>
    <dbReference type="NCBI Taxonomy" id="1685378"/>
    <lineage>
        <taxon>Bacteria</taxon>
        <taxon>Pseudomonadati</taxon>
        <taxon>Pseudomonadota</taxon>
        <taxon>Alphaproteobacteria</taxon>
        <taxon>Rhodobacterales</taxon>
        <taxon>Roseobacteraceae</taxon>
        <taxon>Ruegeria</taxon>
    </lineage>
</organism>
<keyword evidence="4" id="KW-0804">Transcription</keyword>
<gene>
    <name evidence="6" type="ORF">AVO44_02685</name>
</gene>
<dbReference type="GO" id="GO:0010628">
    <property type="term" value="P:positive regulation of gene expression"/>
    <property type="evidence" value="ECO:0007669"/>
    <property type="project" value="TreeGrafter"/>
</dbReference>
<keyword evidence="2" id="KW-0805">Transcription regulation</keyword>
<evidence type="ECO:0000313" key="7">
    <source>
        <dbReference type="Proteomes" id="UP000053690"/>
    </source>
</evidence>
<dbReference type="Proteomes" id="UP000053690">
    <property type="component" value="Unassembled WGS sequence"/>
</dbReference>
<keyword evidence="3" id="KW-0238">DNA-binding</keyword>
<comment type="caution">
    <text evidence="6">The sequence shown here is derived from an EMBL/GenBank/DDBJ whole genome shotgun (WGS) entry which is preliminary data.</text>
</comment>
<dbReference type="GO" id="GO:0043565">
    <property type="term" value="F:sequence-specific DNA binding"/>
    <property type="evidence" value="ECO:0007669"/>
    <property type="project" value="TreeGrafter"/>
</dbReference>
<proteinExistence type="inferred from homology"/>
<dbReference type="Pfam" id="PF00126">
    <property type="entry name" value="HTH_1"/>
    <property type="match status" value="1"/>
</dbReference>
<evidence type="ECO:0000256" key="1">
    <source>
        <dbReference type="ARBA" id="ARBA00009437"/>
    </source>
</evidence>
<name>A0A0X3U302_9RHOB</name>
<dbReference type="PROSITE" id="PS50931">
    <property type="entry name" value="HTH_LYSR"/>
    <property type="match status" value="1"/>
</dbReference>
<evidence type="ECO:0000256" key="3">
    <source>
        <dbReference type="ARBA" id="ARBA00023125"/>
    </source>
</evidence>
<dbReference type="InterPro" id="IPR036390">
    <property type="entry name" value="WH_DNA-bd_sf"/>
</dbReference>
<dbReference type="PANTHER" id="PTHR30427:SF1">
    <property type="entry name" value="TRANSCRIPTIONAL ACTIVATOR PROTEIN LYSR"/>
    <property type="match status" value="1"/>
</dbReference>
<dbReference type="STRING" id="1685378.AVO44_02685"/>
<dbReference type="InterPro" id="IPR005119">
    <property type="entry name" value="LysR_subst-bd"/>
</dbReference>
<dbReference type="AlphaFoldDB" id="A0A0X3U302"/>
<evidence type="ECO:0000256" key="2">
    <source>
        <dbReference type="ARBA" id="ARBA00023015"/>
    </source>
</evidence>
<dbReference type="InterPro" id="IPR000847">
    <property type="entry name" value="LysR_HTH_N"/>
</dbReference>
<dbReference type="SUPFAM" id="SSF46785">
    <property type="entry name" value="Winged helix' DNA-binding domain"/>
    <property type="match status" value="1"/>
</dbReference>